<proteinExistence type="predicted"/>
<evidence type="ECO:0000256" key="1">
    <source>
        <dbReference type="SAM" id="MobiDB-lite"/>
    </source>
</evidence>
<comment type="caution">
    <text evidence="2">The sequence shown here is derived from an EMBL/GenBank/DDBJ whole genome shotgun (WGS) entry which is preliminary data.</text>
</comment>
<organism evidence="2 3">
    <name type="scientific">Alternaria panax</name>
    <dbReference type="NCBI Taxonomy" id="48097"/>
    <lineage>
        <taxon>Eukaryota</taxon>
        <taxon>Fungi</taxon>
        <taxon>Dikarya</taxon>
        <taxon>Ascomycota</taxon>
        <taxon>Pezizomycotina</taxon>
        <taxon>Dothideomycetes</taxon>
        <taxon>Pleosporomycetidae</taxon>
        <taxon>Pleosporales</taxon>
        <taxon>Pleosporineae</taxon>
        <taxon>Pleosporaceae</taxon>
        <taxon>Alternaria</taxon>
        <taxon>Alternaria sect. Panax</taxon>
    </lineage>
</organism>
<feature type="region of interest" description="Disordered" evidence="1">
    <location>
        <begin position="148"/>
        <end position="249"/>
    </location>
</feature>
<reference evidence="2" key="1">
    <citation type="submission" date="2021-07" db="EMBL/GenBank/DDBJ databases">
        <title>Genome Resource of American Ginseng Black Spot Pathogen Alternaria panax.</title>
        <authorList>
            <person name="Qiu C."/>
            <person name="Wang W."/>
            <person name="Liu Z."/>
        </authorList>
    </citation>
    <scope>NUCLEOTIDE SEQUENCE</scope>
    <source>
        <strain evidence="2">BNCC115425</strain>
    </source>
</reference>
<keyword evidence="3" id="KW-1185">Reference proteome</keyword>
<dbReference type="EMBL" id="JAANER010000007">
    <property type="protein sequence ID" value="KAG9187581.1"/>
    <property type="molecule type" value="Genomic_DNA"/>
</dbReference>
<protein>
    <submittedName>
        <fullName evidence="2">Uncharacterized protein</fullName>
    </submittedName>
</protein>
<name>A0AAD4FDG2_9PLEO</name>
<dbReference type="Proteomes" id="UP001199106">
    <property type="component" value="Unassembled WGS sequence"/>
</dbReference>
<gene>
    <name evidence="2" type="ORF">G6011_05452</name>
</gene>
<evidence type="ECO:0000313" key="3">
    <source>
        <dbReference type="Proteomes" id="UP001199106"/>
    </source>
</evidence>
<feature type="compositionally biased region" description="Basic and acidic residues" evidence="1">
    <location>
        <begin position="227"/>
        <end position="249"/>
    </location>
</feature>
<accession>A0AAD4FDG2</accession>
<dbReference type="AlphaFoldDB" id="A0AAD4FDG2"/>
<sequence length="249" mass="28629">MPSARTNQPTIVHSWPATAKKERVVGFYEDPVDSFSRPVNTAESWAAYHFEMHARKCAYCHNPYEVHRNHEQLCEVGHGLAQQVARYIYQKADGATYSTVEEDNKLVRVEIPAGYVEVCSLLKAIERSIRHRSRKPFVSMDRSYYVAPRTAPASPRRSHSVKVEQEPKTKTKSSSRSRNGEIVDWPQHTTTTRAKRPLAEISNTPSSKRGSLYEEDLAKQRRAAKHYAVEVREPSTRDLREHRSSGYYR</sequence>
<evidence type="ECO:0000313" key="2">
    <source>
        <dbReference type="EMBL" id="KAG9187581.1"/>
    </source>
</evidence>